<dbReference type="Gene3D" id="1.25.40.390">
    <property type="match status" value="1"/>
</dbReference>
<name>A0AB34R720_9PORP</name>
<evidence type="ECO:0000256" key="4">
    <source>
        <dbReference type="ARBA" id="ARBA00023136"/>
    </source>
</evidence>
<keyword evidence="5" id="KW-0998">Cell outer membrane</keyword>
<comment type="caution">
    <text evidence="8">The sequence shown here is derived from an EMBL/GenBank/DDBJ whole genome shotgun (WGS) entry which is preliminary data.</text>
</comment>
<keyword evidence="4" id="KW-0472">Membrane</keyword>
<dbReference type="PROSITE" id="PS51257">
    <property type="entry name" value="PROKAR_LIPOPROTEIN"/>
    <property type="match status" value="1"/>
</dbReference>
<dbReference type="InterPro" id="IPR011990">
    <property type="entry name" value="TPR-like_helical_dom_sf"/>
</dbReference>
<comment type="subcellular location">
    <subcellularLocation>
        <location evidence="1">Cell outer membrane</location>
    </subcellularLocation>
</comment>
<dbReference type="RefSeq" id="WP_041504366.1">
    <property type="nucleotide sequence ID" value="NZ_JPIT01000032.1"/>
</dbReference>
<feature type="domain" description="RagB/SusD" evidence="6">
    <location>
        <begin position="330"/>
        <end position="456"/>
    </location>
</feature>
<evidence type="ECO:0000256" key="1">
    <source>
        <dbReference type="ARBA" id="ARBA00004442"/>
    </source>
</evidence>
<evidence type="ECO:0000256" key="2">
    <source>
        <dbReference type="ARBA" id="ARBA00006275"/>
    </source>
</evidence>
<comment type="similarity">
    <text evidence="2">Belongs to the SusD family.</text>
</comment>
<keyword evidence="3" id="KW-0732">Signal</keyword>
<dbReference type="GO" id="GO:0009279">
    <property type="term" value="C:cell outer membrane"/>
    <property type="evidence" value="ECO:0007669"/>
    <property type="project" value="UniProtKB-SubCell"/>
</dbReference>
<dbReference type="AlphaFoldDB" id="A0AB34R720"/>
<gene>
    <name evidence="8" type="ORF">IE90_13725</name>
</gene>
<proteinExistence type="inferred from homology"/>
<dbReference type="SUPFAM" id="SSF48452">
    <property type="entry name" value="TPR-like"/>
    <property type="match status" value="1"/>
</dbReference>
<dbReference type="Pfam" id="PF14322">
    <property type="entry name" value="SusD-like_3"/>
    <property type="match status" value="1"/>
</dbReference>
<organism evidence="8 9">
    <name type="scientific">Sanguibacteroides justesenii</name>
    <dbReference type="NCBI Taxonomy" id="1547597"/>
    <lineage>
        <taxon>Bacteria</taxon>
        <taxon>Pseudomonadati</taxon>
        <taxon>Bacteroidota</taxon>
        <taxon>Bacteroidia</taxon>
        <taxon>Bacteroidales</taxon>
        <taxon>Porphyromonadaceae</taxon>
        <taxon>Sanguibacteroides</taxon>
    </lineage>
</organism>
<evidence type="ECO:0008006" key="10">
    <source>
        <dbReference type="Google" id="ProtNLM"/>
    </source>
</evidence>
<dbReference type="CDD" id="cd08977">
    <property type="entry name" value="SusD"/>
    <property type="match status" value="1"/>
</dbReference>
<evidence type="ECO:0000256" key="3">
    <source>
        <dbReference type="ARBA" id="ARBA00022729"/>
    </source>
</evidence>
<evidence type="ECO:0000259" key="6">
    <source>
        <dbReference type="Pfam" id="PF07980"/>
    </source>
</evidence>
<sequence length="469" mass="54436">MKKLKLMICLVGSVLLGACSDFLKEESQDEVIVKSVADYSEFLLGAGYPRPAVALFAPLYLFDDDVEINEKKFVGQNEITPIINRMGFYTWQPDMWESSKELTESYSQMYNRVMGVNATLDYIDDAVGNPEEREQVKAEAFGVRGYIYYMLVNHFGEPYAHNKEALGVVLKLTSDLKENGFQRNTVEKVYAQIVNDLKTSSDLFEKYPKRRGNYRINICAVNILLSRVYLYMEEWDNAIDAADKAIKYAEGLTDYTQIPRGTKFYLTNYDHSEVEWVYGSGEQNYKRAIQDGFRPSDDFMSKFKPRDRRLDLWFSADGLIVTKNRMTTPRSPSTTMRISEAFLNRAEAYVQENKLTEALADLNDLRRHRIEGYQDVSYMDKTKVLDEVRLERRLELCFDEQRWFDLRRYGMPAVSHDYKVKKGDNWVVYRLKEKDALYTLPIPNAVIENNGKLEQNASAKEPERTGVQK</sequence>
<dbReference type="Proteomes" id="UP000031937">
    <property type="component" value="Unassembled WGS sequence"/>
</dbReference>
<evidence type="ECO:0000259" key="7">
    <source>
        <dbReference type="Pfam" id="PF14322"/>
    </source>
</evidence>
<dbReference type="InterPro" id="IPR012944">
    <property type="entry name" value="SusD_RagB_dom"/>
</dbReference>
<evidence type="ECO:0000313" key="8">
    <source>
        <dbReference type="EMBL" id="KIO43258.1"/>
    </source>
</evidence>
<dbReference type="Pfam" id="PF07980">
    <property type="entry name" value="SusD_RagB"/>
    <property type="match status" value="1"/>
</dbReference>
<protein>
    <recommendedName>
        <fullName evidence="10">RagB/SusD family nutrient uptake outer membrane protein</fullName>
    </recommendedName>
</protein>
<reference evidence="8 9" key="1">
    <citation type="submission" date="2014-07" db="EMBL/GenBank/DDBJ databases">
        <title>Porphyromonadaceae bacterium OUH 334697 = ATCC BAA-2682 = DSM 28341 draft genome.</title>
        <authorList>
            <person name="Sydenham T.V."/>
            <person name="Hasman H."/>
            <person name="Justesen U.S."/>
        </authorList>
    </citation>
    <scope>NUCLEOTIDE SEQUENCE [LARGE SCALE GENOMIC DNA]</scope>
    <source>
        <strain evidence="8 9">OUH 334697</strain>
    </source>
</reference>
<evidence type="ECO:0000256" key="5">
    <source>
        <dbReference type="ARBA" id="ARBA00023237"/>
    </source>
</evidence>
<accession>A0AB34R720</accession>
<feature type="domain" description="SusD-like N-terminal" evidence="7">
    <location>
        <begin position="87"/>
        <end position="230"/>
    </location>
</feature>
<dbReference type="InterPro" id="IPR033985">
    <property type="entry name" value="SusD-like_N"/>
</dbReference>
<dbReference type="EMBL" id="JPIT01000032">
    <property type="protein sequence ID" value="KIO43258.1"/>
    <property type="molecule type" value="Genomic_DNA"/>
</dbReference>
<evidence type="ECO:0000313" key="9">
    <source>
        <dbReference type="Proteomes" id="UP000031937"/>
    </source>
</evidence>